<evidence type="ECO:0000256" key="1">
    <source>
        <dbReference type="SAM" id="MobiDB-lite"/>
    </source>
</evidence>
<proteinExistence type="predicted"/>
<dbReference type="CDD" id="cd02440">
    <property type="entry name" value="AdoMet_MTases"/>
    <property type="match status" value="1"/>
</dbReference>
<evidence type="ECO:0000259" key="2">
    <source>
        <dbReference type="Pfam" id="PF13649"/>
    </source>
</evidence>
<dbReference type="Pfam" id="PF13649">
    <property type="entry name" value="Methyltransf_25"/>
    <property type="match status" value="1"/>
</dbReference>
<dbReference type="GO" id="GO:0032259">
    <property type="term" value="P:methylation"/>
    <property type="evidence" value="ECO:0007669"/>
    <property type="project" value="UniProtKB-KW"/>
</dbReference>
<dbReference type="InterPro" id="IPR029063">
    <property type="entry name" value="SAM-dependent_MTases_sf"/>
</dbReference>
<keyword evidence="4" id="KW-1185">Reference proteome</keyword>
<dbReference type="RefSeq" id="WP_326741072.1">
    <property type="nucleotide sequence ID" value="NZ_CP109083.1"/>
</dbReference>
<dbReference type="SUPFAM" id="SSF53335">
    <property type="entry name" value="S-adenosyl-L-methionine-dependent methyltransferases"/>
    <property type="match status" value="1"/>
</dbReference>
<dbReference type="EMBL" id="CP109083">
    <property type="protein sequence ID" value="WSB09065.1"/>
    <property type="molecule type" value="Genomic_DNA"/>
</dbReference>
<keyword evidence="3" id="KW-0489">Methyltransferase</keyword>
<sequence length="260" mass="28006">MTSTSRTSGPDRWQHYGASSRGRRSLSRLHWDWYQRIGPGAELLGDLAGRTVAELGAGAGHQAAYVATELKAARVIAIDSSTAQHSRGRDLYEDVPGLDFVHDDAAAYLRDHPSSLDVAYSIFGALDFSDPQTLLPSVAVALRSGGTLVFSTLAHYRTGAPPETECRPADIPTRRPDGRPGTMQRWVLGVSVWTELLDEHGFDVMHGDTVHDPGRDGEAPVATTLFRARTKRGSGAPHLLSYEVPDSEARPAGGNRPTAG</sequence>
<dbReference type="Proteomes" id="UP001356428">
    <property type="component" value="Chromosome"/>
</dbReference>
<evidence type="ECO:0000313" key="3">
    <source>
        <dbReference type="EMBL" id="WSB09065.1"/>
    </source>
</evidence>
<dbReference type="Gene3D" id="3.40.50.150">
    <property type="entry name" value="Vaccinia Virus protein VP39"/>
    <property type="match status" value="1"/>
</dbReference>
<accession>A0ABZ1EY57</accession>
<dbReference type="InterPro" id="IPR041698">
    <property type="entry name" value="Methyltransf_25"/>
</dbReference>
<name>A0ABZ1EY57_9ACTN</name>
<feature type="region of interest" description="Disordered" evidence="1">
    <location>
        <begin position="229"/>
        <end position="260"/>
    </location>
</feature>
<dbReference type="GO" id="GO:0008168">
    <property type="term" value="F:methyltransferase activity"/>
    <property type="evidence" value="ECO:0007669"/>
    <property type="project" value="UniProtKB-KW"/>
</dbReference>
<protein>
    <submittedName>
        <fullName evidence="3">Methyltransferase domain-containing protein</fullName>
    </submittedName>
</protein>
<reference evidence="3 4" key="1">
    <citation type="submission" date="2022-10" db="EMBL/GenBank/DDBJ databases">
        <title>The complete genomes of actinobacterial strains from the NBC collection.</title>
        <authorList>
            <person name="Joergensen T.S."/>
            <person name="Alvarez Arevalo M."/>
            <person name="Sterndorff E.B."/>
            <person name="Faurdal D."/>
            <person name="Vuksanovic O."/>
            <person name="Mourched A.-S."/>
            <person name="Charusanti P."/>
            <person name="Shaw S."/>
            <person name="Blin K."/>
            <person name="Weber T."/>
        </authorList>
    </citation>
    <scope>NUCLEOTIDE SEQUENCE [LARGE SCALE GENOMIC DNA]</scope>
    <source>
        <strain evidence="3 4">NBC 01792</strain>
    </source>
</reference>
<keyword evidence="3" id="KW-0808">Transferase</keyword>
<gene>
    <name evidence="3" type="ORF">OG849_18350</name>
</gene>
<evidence type="ECO:0000313" key="4">
    <source>
        <dbReference type="Proteomes" id="UP001356428"/>
    </source>
</evidence>
<feature type="domain" description="Methyltransferase" evidence="2">
    <location>
        <begin position="52"/>
        <end position="146"/>
    </location>
</feature>
<organism evidence="3 4">
    <name type="scientific">Streptomyces cyaneofuscatus</name>
    <dbReference type="NCBI Taxonomy" id="66883"/>
    <lineage>
        <taxon>Bacteria</taxon>
        <taxon>Bacillati</taxon>
        <taxon>Actinomycetota</taxon>
        <taxon>Actinomycetes</taxon>
        <taxon>Kitasatosporales</taxon>
        <taxon>Streptomycetaceae</taxon>
        <taxon>Streptomyces</taxon>
    </lineage>
</organism>